<name>A0A4Y9RZW9_9CAUL</name>
<dbReference type="Proteomes" id="UP000298216">
    <property type="component" value="Unassembled WGS sequence"/>
</dbReference>
<gene>
    <name evidence="1" type="ORF">EGY25_05745</name>
</gene>
<comment type="caution">
    <text evidence="1">The sequence shown here is derived from an EMBL/GenBank/DDBJ whole genome shotgun (WGS) entry which is preliminary data.</text>
</comment>
<accession>A0A4Y9RZW9</accession>
<proteinExistence type="predicted"/>
<evidence type="ECO:0008006" key="3">
    <source>
        <dbReference type="Google" id="ProtNLM"/>
    </source>
</evidence>
<keyword evidence="2" id="KW-1185">Reference proteome</keyword>
<organism evidence="1 2">
    <name type="scientific">Brevundimonas intermedia</name>
    <dbReference type="NCBI Taxonomy" id="74315"/>
    <lineage>
        <taxon>Bacteria</taxon>
        <taxon>Pseudomonadati</taxon>
        <taxon>Pseudomonadota</taxon>
        <taxon>Alphaproteobacteria</taxon>
        <taxon>Caulobacterales</taxon>
        <taxon>Caulobacteraceae</taxon>
        <taxon>Brevundimonas</taxon>
    </lineage>
</organism>
<reference evidence="1 2" key="1">
    <citation type="submission" date="2019-03" db="EMBL/GenBank/DDBJ databases">
        <title>Draft genome of Brevundimonas sp. a heavy metal resistant soil bacteria.</title>
        <authorList>
            <person name="Soto J."/>
        </authorList>
    </citation>
    <scope>NUCLEOTIDE SEQUENCE [LARGE SCALE GENOMIC DNA]</scope>
    <source>
        <strain evidence="1 2">B-10</strain>
    </source>
</reference>
<sequence length="466" mass="52278">MDDDQNGWDCLVEFPPIDAGDMPPDLAPPGLSLFIQVKSSKTAKRSVRISLSNALKYARHALPYFIVLVTTERGPDTPTIYVKHVWPPLIEEMLKAVRKAHIDGRPLHKAGITIRFESSERHDLDAMRHIATVLDGLGPDYATRKEALVAATGYDEGYARGTITFDEMDTPRFVDMMLGLEPALDVKRITLHAMRFGLLDPIPELDGEGQITIEPRPSSDCKVTFRDPVSGKEVTFDGELFAPGIPNLPREYWKLRVKTDLTDLAFVPGQLSSLTATLDMDEALPLDRLYRIVAFRSWSTGGRLEMQIWARDRLLTTTDIAMNSDEDGSYWRRMERVIEALLALSPAEKRPQSLRFSLRQLFEQLSMLEEFREVLEGETLSLDGDLTAPAEVPPGEMRLSLPCWLEFEGFLFFAINSRPVRSMTPEGAKTKIITGPPKRSIGAILKGSQADHQSYIDAETRRAHGV</sequence>
<evidence type="ECO:0000313" key="1">
    <source>
        <dbReference type="EMBL" id="TFW14690.1"/>
    </source>
</evidence>
<evidence type="ECO:0000313" key="2">
    <source>
        <dbReference type="Proteomes" id="UP000298216"/>
    </source>
</evidence>
<protein>
    <recommendedName>
        <fullName evidence="3">DUF4365 domain-containing protein</fullName>
    </recommendedName>
</protein>
<dbReference type="AlphaFoldDB" id="A0A4Y9RZW9"/>
<dbReference type="EMBL" id="SPVH01000002">
    <property type="protein sequence ID" value="TFW14690.1"/>
    <property type="molecule type" value="Genomic_DNA"/>
</dbReference>